<keyword evidence="2" id="KW-0732">Signal</keyword>
<feature type="compositionally biased region" description="Polar residues" evidence="1">
    <location>
        <begin position="229"/>
        <end position="240"/>
    </location>
</feature>
<name>A0A1S3DBU4_DIACI</name>
<dbReference type="KEGG" id="dci:103514633"/>
<feature type="signal peptide" evidence="2">
    <location>
        <begin position="1"/>
        <end position="22"/>
    </location>
</feature>
<dbReference type="Proteomes" id="UP000079169">
    <property type="component" value="Unplaced"/>
</dbReference>
<feature type="compositionally biased region" description="Polar residues" evidence="1">
    <location>
        <begin position="104"/>
        <end position="116"/>
    </location>
</feature>
<feature type="compositionally biased region" description="Polar residues" evidence="1">
    <location>
        <begin position="122"/>
        <end position="133"/>
    </location>
</feature>
<evidence type="ECO:0000313" key="3">
    <source>
        <dbReference type="Proteomes" id="UP000079169"/>
    </source>
</evidence>
<feature type="region of interest" description="Disordered" evidence="1">
    <location>
        <begin position="213"/>
        <end position="240"/>
    </location>
</feature>
<gene>
    <name evidence="4" type="primary">LOC103514633</name>
</gene>
<accession>A0A1S3DBU4</accession>
<organism evidence="3 4">
    <name type="scientific">Diaphorina citri</name>
    <name type="common">Asian citrus psyllid</name>
    <dbReference type="NCBI Taxonomy" id="121845"/>
    <lineage>
        <taxon>Eukaryota</taxon>
        <taxon>Metazoa</taxon>
        <taxon>Ecdysozoa</taxon>
        <taxon>Arthropoda</taxon>
        <taxon>Hexapoda</taxon>
        <taxon>Insecta</taxon>
        <taxon>Pterygota</taxon>
        <taxon>Neoptera</taxon>
        <taxon>Paraneoptera</taxon>
        <taxon>Hemiptera</taxon>
        <taxon>Sternorrhyncha</taxon>
        <taxon>Psylloidea</taxon>
        <taxon>Psyllidae</taxon>
        <taxon>Diaphorininae</taxon>
        <taxon>Diaphorina</taxon>
    </lineage>
</organism>
<dbReference type="RefSeq" id="XP_008477753.1">
    <property type="nucleotide sequence ID" value="XM_008479531.3"/>
</dbReference>
<dbReference type="AlphaFoldDB" id="A0A1S3DBU4"/>
<evidence type="ECO:0000256" key="2">
    <source>
        <dbReference type="SAM" id="SignalP"/>
    </source>
</evidence>
<dbReference type="PaxDb" id="121845-A0A1S3DBU4"/>
<keyword evidence="3" id="KW-1185">Reference proteome</keyword>
<reference evidence="4" key="1">
    <citation type="submission" date="2025-08" db="UniProtKB">
        <authorList>
            <consortium name="RefSeq"/>
        </authorList>
    </citation>
    <scope>IDENTIFICATION</scope>
</reference>
<evidence type="ECO:0000313" key="4">
    <source>
        <dbReference type="RefSeq" id="XP_008477753.1"/>
    </source>
</evidence>
<dbReference type="GeneID" id="103514633"/>
<evidence type="ECO:0000256" key="1">
    <source>
        <dbReference type="SAM" id="MobiDB-lite"/>
    </source>
</evidence>
<feature type="chain" id="PRO_5010331661" evidence="2">
    <location>
        <begin position="23"/>
        <end position="240"/>
    </location>
</feature>
<protein>
    <submittedName>
        <fullName evidence="4">Uncharacterized protein LOC103514633</fullName>
    </submittedName>
</protein>
<proteinExistence type="predicted"/>
<sequence length="240" mass="27225">MSKLTFDLVLSVIIMTIPMIDSMSTDEVVDMIENLYDYNDLDLYDNIGSESVKDLFVHFVKKFKKNYFSEEEIQLRYELFKLKMLRDGYRDDKTLDMTDKEISRLSNQSSTKNTYTEVKGQSYGNTRKTPPSNTKYVKHVHGVPFLPSSTPKTPLLSARTGTPKGWLKVLSSGKSGNEFKNNVKNFNTQNDNEKYTPEVSTSKTVSINERVDKTATTATTNKTVEHGTPNKQQTTATGNN</sequence>
<feature type="region of interest" description="Disordered" evidence="1">
    <location>
        <begin position="103"/>
        <end position="133"/>
    </location>
</feature>